<dbReference type="Gene3D" id="3.50.50.60">
    <property type="entry name" value="FAD/NAD(P)-binding domain"/>
    <property type="match status" value="2"/>
</dbReference>
<dbReference type="Gene3D" id="3.30.390.30">
    <property type="match status" value="1"/>
</dbReference>
<dbReference type="EMBL" id="ML213515">
    <property type="protein sequence ID" value="TFK49504.1"/>
    <property type="molecule type" value="Genomic_DNA"/>
</dbReference>
<evidence type="ECO:0000313" key="12">
    <source>
        <dbReference type="Proteomes" id="UP000305948"/>
    </source>
</evidence>
<dbReference type="PANTHER" id="PTHR43557">
    <property type="entry name" value="APOPTOSIS-INDUCING FACTOR 1"/>
    <property type="match status" value="1"/>
</dbReference>
<evidence type="ECO:0000256" key="8">
    <source>
        <dbReference type="ARBA" id="ARBA00023004"/>
    </source>
</evidence>
<dbReference type="Proteomes" id="UP000305948">
    <property type="component" value="Unassembled WGS sequence"/>
</dbReference>
<comment type="cofactor">
    <cofactor evidence="1">
        <name>FAD</name>
        <dbReference type="ChEBI" id="CHEBI:57692"/>
    </cofactor>
</comment>
<evidence type="ECO:0000313" key="11">
    <source>
        <dbReference type="EMBL" id="TFK49504.1"/>
    </source>
</evidence>
<comment type="similarity">
    <text evidence="2">Belongs to the FAD-dependent oxidoreductase family.</text>
</comment>
<dbReference type="Pfam" id="PF07992">
    <property type="entry name" value="Pyr_redox_2"/>
    <property type="match status" value="1"/>
</dbReference>
<evidence type="ECO:0000256" key="2">
    <source>
        <dbReference type="ARBA" id="ARBA00006442"/>
    </source>
</evidence>
<feature type="domain" description="Rieske" evidence="10">
    <location>
        <begin position="77"/>
        <end position="173"/>
    </location>
</feature>
<dbReference type="InterPro" id="IPR028202">
    <property type="entry name" value="Reductase_C"/>
</dbReference>
<accession>A0A5C3MVZ6</accession>
<dbReference type="PRINTS" id="PR00368">
    <property type="entry name" value="FADPNR"/>
</dbReference>
<dbReference type="PROSITE" id="PS51296">
    <property type="entry name" value="RIESKE"/>
    <property type="match status" value="1"/>
</dbReference>
<dbReference type="GO" id="GO:0051537">
    <property type="term" value="F:2 iron, 2 sulfur cluster binding"/>
    <property type="evidence" value="ECO:0007669"/>
    <property type="project" value="UniProtKB-KW"/>
</dbReference>
<keyword evidence="3" id="KW-0285">Flavoprotein</keyword>
<evidence type="ECO:0000256" key="9">
    <source>
        <dbReference type="ARBA" id="ARBA00023014"/>
    </source>
</evidence>
<dbReference type="SUPFAM" id="SSF50022">
    <property type="entry name" value="ISP domain"/>
    <property type="match status" value="1"/>
</dbReference>
<dbReference type="InterPro" id="IPR023753">
    <property type="entry name" value="FAD/NAD-binding_dom"/>
</dbReference>
<keyword evidence="4" id="KW-0001">2Fe-2S</keyword>
<protein>
    <recommendedName>
        <fullName evidence="10">Rieske domain-containing protein</fullName>
    </recommendedName>
</protein>
<evidence type="ECO:0000256" key="5">
    <source>
        <dbReference type="ARBA" id="ARBA00022723"/>
    </source>
</evidence>
<dbReference type="GO" id="GO:0046872">
    <property type="term" value="F:metal ion binding"/>
    <property type="evidence" value="ECO:0007669"/>
    <property type="project" value="UniProtKB-KW"/>
</dbReference>
<dbReference type="InterPro" id="IPR036188">
    <property type="entry name" value="FAD/NAD-bd_sf"/>
</dbReference>
<dbReference type="SUPFAM" id="SSF51905">
    <property type="entry name" value="FAD/NAD(P)-binding domain"/>
    <property type="match status" value="1"/>
</dbReference>
<name>A0A5C3MVZ6_9AGAM</name>
<dbReference type="CDD" id="cd03478">
    <property type="entry name" value="Rieske_AIFL_N"/>
    <property type="match status" value="1"/>
</dbReference>
<keyword evidence="6" id="KW-0274">FAD</keyword>
<evidence type="ECO:0000256" key="4">
    <source>
        <dbReference type="ARBA" id="ARBA00022714"/>
    </source>
</evidence>
<evidence type="ECO:0000259" key="10">
    <source>
        <dbReference type="PROSITE" id="PS51296"/>
    </source>
</evidence>
<dbReference type="Gene3D" id="2.102.10.10">
    <property type="entry name" value="Rieske [2Fe-2S] iron-sulphur domain"/>
    <property type="match status" value="1"/>
</dbReference>
<keyword evidence="8" id="KW-0408">Iron</keyword>
<evidence type="ECO:0000256" key="3">
    <source>
        <dbReference type="ARBA" id="ARBA00022630"/>
    </source>
</evidence>
<dbReference type="InterPro" id="IPR016156">
    <property type="entry name" value="FAD/NAD-linked_Rdtase_dimer_sf"/>
</dbReference>
<dbReference type="Pfam" id="PF14759">
    <property type="entry name" value="Reductase_C"/>
    <property type="match status" value="1"/>
</dbReference>
<organism evidence="11 12">
    <name type="scientific">Heliocybe sulcata</name>
    <dbReference type="NCBI Taxonomy" id="5364"/>
    <lineage>
        <taxon>Eukaryota</taxon>
        <taxon>Fungi</taxon>
        <taxon>Dikarya</taxon>
        <taxon>Basidiomycota</taxon>
        <taxon>Agaricomycotina</taxon>
        <taxon>Agaricomycetes</taxon>
        <taxon>Gloeophyllales</taxon>
        <taxon>Gloeophyllaceae</taxon>
        <taxon>Heliocybe</taxon>
    </lineage>
</organism>
<dbReference type="GO" id="GO:0005737">
    <property type="term" value="C:cytoplasm"/>
    <property type="evidence" value="ECO:0007669"/>
    <property type="project" value="TreeGrafter"/>
</dbReference>
<sequence length="638" mass="68153">MTLPLHYWLVSLGDLVLSLRSNHMWQIASRSRTSADVNIAGRARKLMRSAFLRLARLHTHLSPTPLRNIRNMSLKTIAVLDQSELQDGQMKEVEFESGKVLLSKLGDKVFATSAFCTHYGAPLAKGVLTADGRVVCPWHGACFNVCTGDIEDAPAPDAIHSFNTHISDGKIFVTADPSRTTSEAKSRPPKLLASGFEGTVGGTAKNGVVIVGGGSGGFHAVESLREHGYKGPITMISKEVYAPIDRTKLSKALITDASKLEWRSPADLKIKYGLSMRTGTEVTSVDTSKKSLTLNTGEKVEYDTLVLASGGTPRKLPVEGADLKNVFTLRGVQDAVGIDKACQEGKRLVVIGSSFISMELVVAVSKRKMASIDVIGMEEVPFQSVLGKEVGAGLMKFHKSQGVTFHMQASVDKLVPASSDSGSVGGVVVKGQTIPADVVVMGVGVAPATEYLKAPQSVGFRVGGDAKTLSTGENMEKGGAVIVDEYLRVKGVKDVYAIGDIAMWPQQGTGELRRIEHWNVAGNQGRAVGKTIAGSEQPFVKIPVFWSAQGQQLRYVGVGAEFEDVIMQGDPGEMKFVAYYVKGRKIVAVASMQADPVVSKASELMRVGLMPSPEEVRAGKDLLSVDISTEGAKARIGA</sequence>
<keyword evidence="9" id="KW-0411">Iron-sulfur</keyword>
<keyword evidence="7" id="KW-0560">Oxidoreductase</keyword>
<reference evidence="11 12" key="1">
    <citation type="journal article" date="2019" name="Nat. Ecol. Evol.">
        <title>Megaphylogeny resolves global patterns of mushroom evolution.</title>
        <authorList>
            <person name="Varga T."/>
            <person name="Krizsan K."/>
            <person name="Foldi C."/>
            <person name="Dima B."/>
            <person name="Sanchez-Garcia M."/>
            <person name="Sanchez-Ramirez S."/>
            <person name="Szollosi G.J."/>
            <person name="Szarkandi J.G."/>
            <person name="Papp V."/>
            <person name="Albert L."/>
            <person name="Andreopoulos W."/>
            <person name="Angelini C."/>
            <person name="Antonin V."/>
            <person name="Barry K.W."/>
            <person name="Bougher N.L."/>
            <person name="Buchanan P."/>
            <person name="Buyck B."/>
            <person name="Bense V."/>
            <person name="Catcheside P."/>
            <person name="Chovatia M."/>
            <person name="Cooper J."/>
            <person name="Damon W."/>
            <person name="Desjardin D."/>
            <person name="Finy P."/>
            <person name="Geml J."/>
            <person name="Haridas S."/>
            <person name="Hughes K."/>
            <person name="Justo A."/>
            <person name="Karasinski D."/>
            <person name="Kautmanova I."/>
            <person name="Kiss B."/>
            <person name="Kocsube S."/>
            <person name="Kotiranta H."/>
            <person name="LaButti K.M."/>
            <person name="Lechner B.E."/>
            <person name="Liimatainen K."/>
            <person name="Lipzen A."/>
            <person name="Lukacs Z."/>
            <person name="Mihaltcheva S."/>
            <person name="Morgado L.N."/>
            <person name="Niskanen T."/>
            <person name="Noordeloos M.E."/>
            <person name="Ohm R.A."/>
            <person name="Ortiz-Santana B."/>
            <person name="Ovrebo C."/>
            <person name="Racz N."/>
            <person name="Riley R."/>
            <person name="Savchenko A."/>
            <person name="Shiryaev A."/>
            <person name="Soop K."/>
            <person name="Spirin V."/>
            <person name="Szebenyi C."/>
            <person name="Tomsovsky M."/>
            <person name="Tulloss R.E."/>
            <person name="Uehling J."/>
            <person name="Grigoriev I.V."/>
            <person name="Vagvolgyi C."/>
            <person name="Papp T."/>
            <person name="Martin F.M."/>
            <person name="Miettinen O."/>
            <person name="Hibbett D.S."/>
            <person name="Nagy L.G."/>
        </authorList>
    </citation>
    <scope>NUCLEOTIDE SEQUENCE [LARGE SCALE GENOMIC DNA]</scope>
    <source>
        <strain evidence="11 12">OMC1185</strain>
    </source>
</reference>
<dbReference type="PANTHER" id="PTHR43557:SF2">
    <property type="entry name" value="RIESKE DOMAIN-CONTAINING PROTEIN-RELATED"/>
    <property type="match status" value="1"/>
</dbReference>
<dbReference type="SUPFAM" id="SSF55424">
    <property type="entry name" value="FAD/NAD-linked reductases, dimerisation (C-terminal) domain"/>
    <property type="match status" value="1"/>
</dbReference>
<dbReference type="Pfam" id="PF00355">
    <property type="entry name" value="Rieske"/>
    <property type="match status" value="1"/>
</dbReference>
<keyword evidence="12" id="KW-1185">Reference proteome</keyword>
<dbReference type="STRING" id="5364.A0A5C3MVZ6"/>
<dbReference type="GO" id="GO:0016651">
    <property type="term" value="F:oxidoreductase activity, acting on NAD(P)H"/>
    <property type="evidence" value="ECO:0007669"/>
    <property type="project" value="TreeGrafter"/>
</dbReference>
<proteinExistence type="inferred from homology"/>
<evidence type="ECO:0000256" key="6">
    <source>
        <dbReference type="ARBA" id="ARBA00022827"/>
    </source>
</evidence>
<dbReference type="AlphaFoldDB" id="A0A5C3MVZ6"/>
<dbReference type="InterPro" id="IPR017941">
    <property type="entry name" value="Rieske_2Fe-2S"/>
</dbReference>
<keyword evidence="5" id="KW-0479">Metal-binding</keyword>
<dbReference type="InterPro" id="IPR036922">
    <property type="entry name" value="Rieske_2Fe-2S_sf"/>
</dbReference>
<evidence type="ECO:0000256" key="7">
    <source>
        <dbReference type="ARBA" id="ARBA00023002"/>
    </source>
</evidence>
<gene>
    <name evidence="11" type="ORF">OE88DRAFT_1726764</name>
</gene>
<dbReference type="PRINTS" id="PR00411">
    <property type="entry name" value="PNDRDTASEI"/>
</dbReference>
<dbReference type="InterPro" id="IPR050446">
    <property type="entry name" value="FAD-oxidoreductase/Apoptosis"/>
</dbReference>
<dbReference type="OrthoDB" id="6029at2759"/>
<evidence type="ECO:0000256" key="1">
    <source>
        <dbReference type="ARBA" id="ARBA00001974"/>
    </source>
</evidence>